<keyword evidence="3 7" id="KW-1003">Cell membrane</keyword>
<dbReference type="PANTHER" id="PTHR30353:SF15">
    <property type="entry name" value="INNER MEMBRANE PROTEIN YABI"/>
    <property type="match status" value="1"/>
</dbReference>
<dbReference type="EMBL" id="CP010975">
    <property type="protein sequence ID" value="AKE52947.1"/>
    <property type="molecule type" value="Genomic_DNA"/>
</dbReference>
<protein>
    <submittedName>
        <fullName evidence="9">SNARE associated Golgi protein</fullName>
    </submittedName>
</protein>
<name>A0A0F6TRY1_9GAMM</name>
<proteinExistence type="inferred from homology"/>
<dbReference type="InterPro" id="IPR032816">
    <property type="entry name" value="VTT_dom"/>
</dbReference>
<organism evidence="9 10">
    <name type="scientific">Kangiella geojedonensis</name>
    <dbReference type="NCBI Taxonomy" id="914150"/>
    <lineage>
        <taxon>Bacteria</taxon>
        <taxon>Pseudomonadati</taxon>
        <taxon>Pseudomonadota</taxon>
        <taxon>Gammaproteobacteria</taxon>
        <taxon>Kangiellales</taxon>
        <taxon>Kangiellaceae</taxon>
        <taxon>Kangiella</taxon>
    </lineage>
</organism>
<dbReference type="GO" id="GO:0005886">
    <property type="term" value="C:plasma membrane"/>
    <property type="evidence" value="ECO:0007669"/>
    <property type="project" value="UniProtKB-SubCell"/>
</dbReference>
<dbReference type="RefSeq" id="WP_046562459.1">
    <property type="nucleotide sequence ID" value="NZ_CP010975.1"/>
</dbReference>
<evidence type="ECO:0000313" key="10">
    <source>
        <dbReference type="Proteomes" id="UP000034071"/>
    </source>
</evidence>
<evidence type="ECO:0000256" key="3">
    <source>
        <dbReference type="ARBA" id="ARBA00022475"/>
    </source>
</evidence>
<feature type="domain" description="VTT" evidence="8">
    <location>
        <begin position="40"/>
        <end position="162"/>
    </location>
</feature>
<dbReference type="InterPro" id="IPR032818">
    <property type="entry name" value="DedA-like"/>
</dbReference>
<dbReference type="Proteomes" id="UP000034071">
    <property type="component" value="Chromosome"/>
</dbReference>
<reference evidence="9 10" key="1">
    <citation type="submission" date="2015-02" db="EMBL/GenBank/DDBJ databases">
        <title>Complete genome sequence of Kangiella geojedonensis strain YCS-5T.</title>
        <authorList>
            <person name="Kim K.M."/>
        </authorList>
    </citation>
    <scope>NUCLEOTIDE SEQUENCE [LARGE SCALE GENOMIC DNA]</scope>
    <source>
        <strain evidence="9 10">YCS-5</strain>
    </source>
</reference>
<dbReference type="STRING" id="914150.TQ33_2016"/>
<evidence type="ECO:0000256" key="4">
    <source>
        <dbReference type="ARBA" id="ARBA00022692"/>
    </source>
</evidence>
<evidence type="ECO:0000256" key="2">
    <source>
        <dbReference type="ARBA" id="ARBA00010792"/>
    </source>
</evidence>
<dbReference type="OrthoDB" id="9780918at2"/>
<feature type="transmembrane region" description="Helical" evidence="7">
    <location>
        <begin position="143"/>
        <end position="170"/>
    </location>
</feature>
<comment type="similarity">
    <text evidence="2 7">Belongs to the DedA family.</text>
</comment>
<keyword evidence="4 7" id="KW-0812">Transmembrane</keyword>
<dbReference type="PANTHER" id="PTHR30353">
    <property type="entry name" value="INNER MEMBRANE PROTEIN DEDA-RELATED"/>
    <property type="match status" value="1"/>
</dbReference>
<feature type="transmembrane region" description="Helical" evidence="7">
    <location>
        <begin position="113"/>
        <end position="136"/>
    </location>
</feature>
<evidence type="ECO:0000256" key="6">
    <source>
        <dbReference type="ARBA" id="ARBA00023136"/>
    </source>
</evidence>
<accession>A0A0F6TRY1</accession>
<keyword evidence="5 7" id="KW-1133">Transmembrane helix</keyword>
<feature type="transmembrane region" description="Helical" evidence="7">
    <location>
        <begin position="20"/>
        <end position="45"/>
    </location>
</feature>
<gene>
    <name evidence="9" type="ORF">TQ33_2016</name>
</gene>
<feature type="transmembrane region" description="Helical" evidence="7">
    <location>
        <begin position="176"/>
        <end position="197"/>
    </location>
</feature>
<dbReference type="HOGENOM" id="CLU_044208_3_2_6"/>
<dbReference type="AlphaFoldDB" id="A0A0F6TRY1"/>
<comment type="subcellular location">
    <subcellularLocation>
        <location evidence="1 7">Cell membrane</location>
        <topology evidence="1 7">Multi-pass membrane protein</topology>
    </subcellularLocation>
</comment>
<keyword evidence="10" id="KW-1185">Reference proteome</keyword>
<sequence length="258" mass="28592">MEEIVNNIIEWIRANPHWAGIAVFAIAFLESLAIIGLAMPGWLLLVGVGSLIGAGTLGFWPIAFFCFAGATLGQAVSYLVGTAFKERVHHWPWVERHQNLLHRSETFFKKHGFAGILIGQFIGPIRAVISLIAGILDMPAKKFLLAVVIATLIWAPVYLMPGVVLGAALTFEKLEVIILVSCLIAMAVCLWLLEGYVRQLIAHNKAQKNNELYQLSNYFWLKLPLCLSIFFAIIVFLAFSTYGPLMIELSKKIVEVIG</sequence>
<evidence type="ECO:0000313" key="9">
    <source>
        <dbReference type="EMBL" id="AKE52947.1"/>
    </source>
</evidence>
<dbReference type="KEGG" id="kge:TQ33_2016"/>
<evidence type="ECO:0000256" key="7">
    <source>
        <dbReference type="RuleBase" id="RU367016"/>
    </source>
</evidence>
<evidence type="ECO:0000259" key="8">
    <source>
        <dbReference type="Pfam" id="PF09335"/>
    </source>
</evidence>
<dbReference type="Pfam" id="PF09335">
    <property type="entry name" value="VTT_dom"/>
    <property type="match status" value="1"/>
</dbReference>
<feature type="transmembrane region" description="Helical" evidence="7">
    <location>
        <begin position="218"/>
        <end position="239"/>
    </location>
</feature>
<evidence type="ECO:0000256" key="1">
    <source>
        <dbReference type="ARBA" id="ARBA00004651"/>
    </source>
</evidence>
<evidence type="ECO:0000256" key="5">
    <source>
        <dbReference type="ARBA" id="ARBA00022989"/>
    </source>
</evidence>
<keyword evidence="6 7" id="KW-0472">Membrane</keyword>